<proteinExistence type="predicted"/>
<name>A0A2J8N0N9_PANTR</name>
<dbReference type="EMBL" id="NBAG03000240">
    <property type="protein sequence ID" value="PNI65334.1"/>
    <property type="molecule type" value="Genomic_DNA"/>
</dbReference>
<organism evidence="2 3">
    <name type="scientific">Pan troglodytes</name>
    <name type="common">Chimpanzee</name>
    <dbReference type="NCBI Taxonomy" id="9598"/>
    <lineage>
        <taxon>Eukaryota</taxon>
        <taxon>Metazoa</taxon>
        <taxon>Chordata</taxon>
        <taxon>Craniata</taxon>
        <taxon>Vertebrata</taxon>
        <taxon>Euteleostomi</taxon>
        <taxon>Mammalia</taxon>
        <taxon>Eutheria</taxon>
        <taxon>Euarchontoglires</taxon>
        <taxon>Primates</taxon>
        <taxon>Haplorrhini</taxon>
        <taxon>Catarrhini</taxon>
        <taxon>Hominidae</taxon>
        <taxon>Pan</taxon>
    </lineage>
</organism>
<dbReference type="Proteomes" id="UP000236370">
    <property type="component" value="Unassembled WGS sequence"/>
</dbReference>
<reference evidence="2 3" key="1">
    <citation type="submission" date="2017-12" db="EMBL/GenBank/DDBJ databases">
        <title>High-resolution comparative analysis of great ape genomes.</title>
        <authorList>
            <person name="Pollen A."/>
            <person name="Hastie A."/>
            <person name="Hormozdiari F."/>
            <person name="Dougherty M."/>
            <person name="Liu R."/>
            <person name="Chaisson M."/>
            <person name="Hoppe E."/>
            <person name="Hill C."/>
            <person name="Pang A."/>
            <person name="Hillier L."/>
            <person name="Baker C."/>
            <person name="Armstrong J."/>
            <person name="Shendure J."/>
            <person name="Paten B."/>
            <person name="Wilson R."/>
            <person name="Chao H."/>
            <person name="Schneider V."/>
            <person name="Ventura M."/>
            <person name="Kronenberg Z."/>
            <person name="Murali S."/>
            <person name="Gordon D."/>
            <person name="Cantsilieris S."/>
            <person name="Munson K."/>
            <person name="Nelson B."/>
            <person name="Raja A."/>
            <person name="Underwood J."/>
            <person name="Diekhans M."/>
            <person name="Fiddes I."/>
            <person name="Haussler D."/>
            <person name="Eichler E."/>
        </authorList>
    </citation>
    <scope>NUCLEOTIDE SEQUENCE [LARGE SCALE GENOMIC DNA]</scope>
    <source>
        <strain evidence="2">Yerkes chimp pedigree #C0471</strain>
    </source>
</reference>
<sequence>LVVGKDGFIKAIGPADVIQRQFSGETFEEIIDCSGKCILPVGRSHLHGNSPGRRRDPLYRGAHAPSLRGGAVPLLAATAPVHDEGWHHAGGVQEWIWPRPGDRAQDAARD</sequence>
<protein>
    <submittedName>
        <fullName evidence="2">AMDHD1 isoform 2</fullName>
    </submittedName>
</protein>
<dbReference type="AlphaFoldDB" id="A0A2J8N0N9"/>
<comment type="caution">
    <text evidence="2">The sequence shown here is derived from an EMBL/GenBank/DDBJ whole genome shotgun (WGS) entry which is preliminary data.</text>
</comment>
<evidence type="ECO:0000313" key="2">
    <source>
        <dbReference type="EMBL" id="PNI65334.1"/>
    </source>
</evidence>
<gene>
    <name evidence="2" type="ORF">CK820_G0016202</name>
</gene>
<feature type="region of interest" description="Disordered" evidence="1">
    <location>
        <begin position="90"/>
        <end position="110"/>
    </location>
</feature>
<evidence type="ECO:0000313" key="3">
    <source>
        <dbReference type="Proteomes" id="UP000236370"/>
    </source>
</evidence>
<feature type="non-terminal residue" evidence="2">
    <location>
        <position position="1"/>
    </location>
</feature>
<feature type="compositionally biased region" description="Basic and acidic residues" evidence="1">
    <location>
        <begin position="100"/>
        <end position="110"/>
    </location>
</feature>
<accession>A0A2J8N0N9</accession>
<evidence type="ECO:0000256" key="1">
    <source>
        <dbReference type="SAM" id="MobiDB-lite"/>
    </source>
</evidence>